<dbReference type="PANTHER" id="PTHR37494:SF1">
    <property type="entry name" value="STAPHYLOCOCCUS AUREUS SURFACE PROTEIN A"/>
    <property type="match status" value="1"/>
</dbReference>
<dbReference type="RefSeq" id="WP_247200863.1">
    <property type="nucleotide sequence ID" value="NZ_JALKCG010000004.1"/>
</dbReference>
<evidence type="ECO:0000259" key="2">
    <source>
        <dbReference type="PROSITE" id="PS51208"/>
    </source>
</evidence>
<dbReference type="Pfam" id="PF17963">
    <property type="entry name" value="Big_9"/>
    <property type="match status" value="1"/>
</dbReference>
<dbReference type="Pfam" id="PF03797">
    <property type="entry name" value="Autotransporter"/>
    <property type="match status" value="1"/>
</dbReference>
<protein>
    <submittedName>
        <fullName evidence="3">Ig domain-containing protein</fullName>
    </submittedName>
</protein>
<dbReference type="InterPro" id="IPR013783">
    <property type="entry name" value="Ig-like_fold"/>
</dbReference>
<dbReference type="SUPFAM" id="SSF103515">
    <property type="entry name" value="Autotransporter"/>
    <property type="match status" value="1"/>
</dbReference>
<evidence type="ECO:0000256" key="1">
    <source>
        <dbReference type="SAM" id="SignalP"/>
    </source>
</evidence>
<dbReference type="SUPFAM" id="SSF81296">
    <property type="entry name" value="E set domains"/>
    <property type="match status" value="2"/>
</dbReference>
<name>A0ABT0DN95_9HYPH</name>
<gene>
    <name evidence="3" type="ORF">MWN33_11590</name>
</gene>
<dbReference type="Pfam" id="PF01833">
    <property type="entry name" value="TIG"/>
    <property type="match status" value="2"/>
</dbReference>
<accession>A0ABT0DN95</accession>
<proteinExistence type="predicted"/>
<dbReference type="InterPro" id="IPR036709">
    <property type="entry name" value="Autotransporte_beta_dom_sf"/>
</dbReference>
<dbReference type="Gene3D" id="2.40.128.130">
    <property type="entry name" value="Autotransporter beta-domain"/>
    <property type="match status" value="1"/>
</dbReference>
<dbReference type="Pfam" id="PF05345">
    <property type="entry name" value="He_PIG"/>
    <property type="match status" value="4"/>
</dbReference>
<feature type="signal peptide" evidence="1">
    <location>
        <begin position="1"/>
        <end position="19"/>
    </location>
</feature>
<dbReference type="InterPro" id="IPR005546">
    <property type="entry name" value="Autotransporte_beta"/>
</dbReference>
<dbReference type="PANTHER" id="PTHR37494">
    <property type="entry name" value="HEMAGGLUTININ"/>
    <property type="match status" value="1"/>
</dbReference>
<dbReference type="InterPro" id="IPR002909">
    <property type="entry name" value="IPT_dom"/>
</dbReference>
<dbReference type="Gene3D" id="2.60.40.3440">
    <property type="match status" value="1"/>
</dbReference>
<reference evidence="4" key="2">
    <citation type="submission" date="2023-07" db="EMBL/GenBank/DDBJ databases">
        <title>Ancylobacter moscoviensis sp. nov., facultatively methylotrophic bacteria from activated sludge and the reclassification of Starkeya novella (Starkey 1934) Kelly et al. 2000 as Ancylobacter novellus comb. nov., Starkeya koreensis Im et al. 2006 as Ancylobacter koreensis comb.nov., Angulomicrobium tetraedrale Vasil'eva et al. 1986 as Ancylobacter tetraedralis comb. nov., Angulomicrobium amanitiforme Fritz et al. 2004 as Ancylobacter amanitiformis comb. nov. and Methylorhabdus multivorans Doronina et al. 1996 as Ancylobacter multivorans comb. nov. and emended description of the genus Ancylobacter.</title>
        <authorList>
            <person name="Doronina N."/>
            <person name="Chemodurova A."/>
            <person name="Grouzdev D."/>
            <person name="Koziaeva V."/>
            <person name="Shi W."/>
            <person name="Wu L."/>
            <person name="Kaparullina E."/>
        </authorList>
    </citation>
    <scope>NUCLEOTIDE SEQUENCE [LARGE SCALE GENOMIC DNA]</scope>
    <source>
        <strain evidence="4">Jip08</strain>
    </source>
</reference>
<sequence>MAAVRAVVLNLWRATLFVAAFMLGNVATTERAQAQALSSACSAVNTAWSAGRTFGTDDQIYNYGPFNDGEKVTYTTSSTGTGGSTNFAAVVVNLREYNNLTANFNVTESITFSPPSITGLEIVVLVKNSGGSNNTASLQMTCEGPAADISLAPASGSTFNGTRGVAYSQTFTASGGQAPYGYALTGTLPTGLSFDEDDGELSGTPTQSGEFDFTITATDDDGAAGEADYTLVVAAPAPTISAITPSAGPTTGGTSVTITGAGLSGATAVTFGGAAGTDLVVSSDASLTVKTPARVAGAVDVAVTAPGGSATEEDGFTYQAVTLTLQPAAGAVAGGVVGTSYTGVTFTASGGQAPYSYSVPPGDLPAGLSLASGTGVLSGTPTSVETATFTVTATDNLGNSGSADYSIAVAPAAPTIGTLTPSTGPSTGGTSVTITGGGLAGATSVTFGGVEGTDLSVASDASLTVKSPPHVAGAVDVVVTAPGGSATEMGGFTYQAVTLTLQPAAGALAGGIVGTSYAGATFIAGDGRTPYTYDVTSGALPAGLNLDSGSGVLSGTPTSVETASFTVTATDSLGNAVAQNYSIAVIAPAPTVGPVSTDVDAGSADNEITLAITGEATSVAVASTPAHGTAAVSGLTILYTPATGYAGPDSFTYTATNPGGTSSPATVSVTVVAPDISVTPSSLPLSTGGESYGPVPFSATGGKAPYGFALTSGSLPAGVVLSPEGVLSGTPSASGGFTFTVTATDSSGFTGEVQLTLTVTAPVPTAPNREMQLLAGTSARVALTEGATGGPFTGAAIATPPPAEFGTASIVSQNGNYTLVFTAAANAAGAAVVTYTLSNSWGVSAPASISVVVKARPDPSRDPEVIGLLNAQAQGAQQMATAQIRNFGDRLERLHSAASRRGSAMNVRLGMSSSSATDVEEESIRSYFAGDRPPAGRSATDPFDALAYAGETAPSAGSGGLSLQNRVEPADEDEGAPAFWLGGFVNFGTNDKNELDISQTLIGLSAGVDVQVQPGLIAGIGFGFGRYAAEIGANGTETEGMAFSSALYASYNPVGNIFIDGLLGYAYLDFDSDRYVTDTGDMAAGSRNGNQLFGSITAAYELRHETLLVSPYGRVEMTWSKLEGFTETDAGVYNLVYGEQTFSTLAGVLGLRAEYAMPTQWGLLTARGRVEYAHNFTQSDAAELGYADLANGLPYAVVIDPLASDYLTLGLGLDLRAADGTQFGLAYQGMSGLGGDQQSQSFSIRVGKAF</sequence>
<reference evidence="3 4" key="1">
    <citation type="submission" date="2022-04" db="EMBL/GenBank/DDBJ databases">
        <authorList>
            <person name="Grouzdev D.S."/>
            <person name="Pantiukh K.S."/>
            <person name="Krutkina M.S."/>
        </authorList>
    </citation>
    <scope>NUCLEOTIDE SEQUENCE [LARGE SCALE GENOMIC DNA]</scope>
    <source>
        <strain evidence="3 4">Jip08</strain>
    </source>
</reference>
<dbReference type="SMART" id="SM00429">
    <property type="entry name" value="IPT"/>
    <property type="match status" value="2"/>
</dbReference>
<dbReference type="SUPFAM" id="SSF49313">
    <property type="entry name" value="Cadherin-like"/>
    <property type="match status" value="4"/>
</dbReference>
<dbReference type="PROSITE" id="PS51208">
    <property type="entry name" value="AUTOTRANSPORTER"/>
    <property type="match status" value="1"/>
</dbReference>
<organism evidence="3 4">
    <name type="scientific">Ancylobacter koreensis</name>
    <dbReference type="NCBI Taxonomy" id="266121"/>
    <lineage>
        <taxon>Bacteria</taxon>
        <taxon>Pseudomonadati</taxon>
        <taxon>Pseudomonadota</taxon>
        <taxon>Alphaproteobacteria</taxon>
        <taxon>Hyphomicrobiales</taxon>
        <taxon>Xanthobacteraceae</taxon>
        <taxon>Ancylobacter</taxon>
    </lineage>
</organism>
<dbReference type="SMART" id="SM00869">
    <property type="entry name" value="Autotransporter"/>
    <property type="match status" value="1"/>
</dbReference>
<keyword evidence="1" id="KW-0732">Signal</keyword>
<dbReference type="InterPro" id="IPR015919">
    <property type="entry name" value="Cadherin-like_sf"/>
</dbReference>
<keyword evidence="4" id="KW-1185">Reference proteome</keyword>
<dbReference type="EMBL" id="JALKCG010000004">
    <property type="protein sequence ID" value="MCK0208669.1"/>
    <property type="molecule type" value="Genomic_DNA"/>
</dbReference>
<evidence type="ECO:0000313" key="3">
    <source>
        <dbReference type="EMBL" id="MCK0208669.1"/>
    </source>
</evidence>
<dbReference type="Proteomes" id="UP001202867">
    <property type="component" value="Unassembled WGS sequence"/>
</dbReference>
<dbReference type="CDD" id="cd00102">
    <property type="entry name" value="IPT"/>
    <property type="match status" value="2"/>
</dbReference>
<feature type="chain" id="PRO_5045248054" evidence="1">
    <location>
        <begin position="20"/>
        <end position="1250"/>
    </location>
</feature>
<comment type="caution">
    <text evidence="3">The sequence shown here is derived from an EMBL/GenBank/DDBJ whole genome shotgun (WGS) entry which is preliminary data.</text>
</comment>
<feature type="domain" description="Autotransporter" evidence="2">
    <location>
        <begin position="972"/>
        <end position="1250"/>
    </location>
</feature>
<dbReference type="Gene3D" id="2.60.40.10">
    <property type="entry name" value="Immunoglobulins"/>
    <property type="match status" value="6"/>
</dbReference>
<evidence type="ECO:0000313" key="4">
    <source>
        <dbReference type="Proteomes" id="UP001202867"/>
    </source>
</evidence>
<dbReference type="InterPro" id="IPR014756">
    <property type="entry name" value="Ig_E-set"/>
</dbReference>